<evidence type="ECO:0000256" key="6">
    <source>
        <dbReference type="ARBA" id="ARBA00023015"/>
    </source>
</evidence>
<keyword evidence="6" id="KW-0805">Transcription regulation</keyword>
<sequence length="1390" mass="154882">MSESESHSEESAEIVFSNSEDSDSEDTHHETVNFKKKGRPPVSPVQSEKEASSDESQKECSRSGKRAFQPKVKIKTLTIDGQLVYFCKICDKIFTRRKDKLNHELAHSGESVLTCNECGKEYLHESSLASHMRTHDGDPLFMCDLCPKMFAQSHHLKSHILSHSEPTSFVCKTCYMEFATVSDLNHHCRIQIKMEMLKHLCKLCKVYMCRSHSLPCEKRLHAFICTACNEFFYTNKKLKIHMKKFAHFSTERPKCIAPLQEYELYPLKVSENLRKFTTQKEIEAMKKMEKNELCKQNLVEISEDEMPSKKFKLSARKIFLEEEHSSTSMQDSVSEVKLELDLKSPNKHRKGKPYCKKCNRSFKDTMELERHKAQVHNENGSAQAAPLSCNTVDKLHNCPVCGENFSCSLLLTKHLKSHSDGLIHKCTQCGKGFKHKIQLLQHLRLHLSQEMNMKETKLASCLETSAVKGGEGTFKCHLCNRNFPFHFQLLNHLQIHNKCSICHKTFATKHYLQRHLQVHIRQGLDVDISMVEGEPMTDLSNLDLDKAFPGCEYSQNSTVSSCDPGFAMNEKRSFDAESLMNPAFKLVSSQHIKNEPHQESDSDSENSSCSYMTRDSERSDPFRFSSDESNSFKTMMAKERRRLKRKWLRLSKQIQPLKKLKEEEDKCHPELYDENGEDVMDMKVELNSVQSEVDNVMTVYVDLTHMKKLLVKMNENLLCVPQEHVLPQTVIKRELPDEVELREPDIHISKPEEVSIHAQATMSNVKVDMIKSPTWCLVNEEQRNETKVSDRQVLISHKQHMQYLSPPSSNPTEPSGSNLEKLKVAFEGSSKYLPSPGIPSSSSTFAYHSQDLTGTITQVKLSAFSPSKSDTKCNVSSNINSNDNTISCLDSYHLDIDRPLVIDIPSDETSPRIKPPASVVTPSSHSDSYGLTALDQRFDSQQRTEEQRAFMNSSVPGTKTTSSNLHNANTFKDKSSVSSQNTYRNSGNAVSSFVPLKSESTKVTGQLHTHASLSVRQVESKPKAFSIQNTQSSSSSIRNSLGNSIYTSAHKTQSTYTTANNIQSTFTKSLTQGTYITTHSSQSQGNYATAQNQVTCASTQSSQCQSTDTAPYNRQGQGTFSLNVSSIFDTNNPILRDMNMMDLVSPNQNSSSAAGHSSNLIGSASNVHNSAFSVIQQNSIHPLDYQNIALYPQNVSVAATGPSVGMNLGMMGNQFSDVYHQNVGIANIASSQSNSLVTGNNFALPLRDSLPRESLLGSNLSIVPSLHINGPLSLSSVPHMSYDPNLLGVGSMGSLDPTGFLSLGGPLVSLPNGLPMNISSNPVFVNSFGGPSIGCSPFPGVQDLMANSSSSLGINLLNSSVLVPNVNGFLPGHSFPMLNNFNPGYFTQFP</sequence>
<dbReference type="PANTHER" id="PTHR24394">
    <property type="entry name" value="ZINC FINGER PROTEIN"/>
    <property type="match status" value="1"/>
</dbReference>
<dbReference type="Proteomes" id="UP001165740">
    <property type="component" value="Chromosome 12"/>
</dbReference>
<feature type="compositionally biased region" description="Polar residues" evidence="10">
    <location>
        <begin position="950"/>
        <end position="986"/>
    </location>
</feature>
<name>A0A9W2YJZ2_BIOGL</name>
<evidence type="ECO:0000259" key="11">
    <source>
        <dbReference type="PROSITE" id="PS50157"/>
    </source>
</evidence>
<feature type="region of interest" description="Disordered" evidence="10">
    <location>
        <begin position="592"/>
        <end position="626"/>
    </location>
</feature>
<evidence type="ECO:0000256" key="8">
    <source>
        <dbReference type="ARBA" id="ARBA00023242"/>
    </source>
</evidence>
<evidence type="ECO:0000256" key="3">
    <source>
        <dbReference type="ARBA" id="ARBA00022737"/>
    </source>
</evidence>
<feature type="domain" description="C2H2-type" evidence="11">
    <location>
        <begin position="474"/>
        <end position="496"/>
    </location>
</feature>
<keyword evidence="7" id="KW-0804">Transcription</keyword>
<dbReference type="GO" id="GO:0008270">
    <property type="term" value="F:zinc ion binding"/>
    <property type="evidence" value="ECO:0007669"/>
    <property type="project" value="UniProtKB-KW"/>
</dbReference>
<feature type="domain" description="C2H2-type" evidence="11">
    <location>
        <begin position="141"/>
        <end position="168"/>
    </location>
</feature>
<keyword evidence="3" id="KW-0677">Repeat</keyword>
<dbReference type="PROSITE" id="PS50157">
    <property type="entry name" value="ZINC_FINGER_C2H2_2"/>
    <property type="match status" value="9"/>
</dbReference>
<dbReference type="Pfam" id="PF00096">
    <property type="entry name" value="zf-C2H2"/>
    <property type="match status" value="4"/>
</dbReference>
<dbReference type="SMART" id="SM00355">
    <property type="entry name" value="ZnF_C2H2"/>
    <property type="match status" value="10"/>
</dbReference>
<keyword evidence="12" id="KW-1185">Reference proteome</keyword>
<dbReference type="SUPFAM" id="SSF57667">
    <property type="entry name" value="beta-beta-alpha zinc fingers"/>
    <property type="match status" value="4"/>
</dbReference>
<comment type="subcellular location">
    <subcellularLocation>
        <location evidence="1">Nucleus</location>
    </subcellularLocation>
</comment>
<feature type="region of interest" description="Disordered" evidence="10">
    <location>
        <begin position="906"/>
        <end position="927"/>
    </location>
</feature>
<feature type="region of interest" description="Disordered" evidence="10">
    <location>
        <begin position="1"/>
        <end position="65"/>
    </location>
</feature>
<evidence type="ECO:0000256" key="9">
    <source>
        <dbReference type="PROSITE-ProRule" id="PRU00042"/>
    </source>
</evidence>
<evidence type="ECO:0000313" key="13">
    <source>
        <dbReference type="RefSeq" id="XP_055863015.1"/>
    </source>
</evidence>
<proteinExistence type="predicted"/>
<dbReference type="GO" id="GO:0000981">
    <property type="term" value="F:DNA-binding transcription factor activity, RNA polymerase II-specific"/>
    <property type="evidence" value="ECO:0007669"/>
    <property type="project" value="TreeGrafter"/>
</dbReference>
<feature type="domain" description="C2H2-type" evidence="11">
    <location>
        <begin position="424"/>
        <end position="451"/>
    </location>
</feature>
<organism evidence="12 13">
    <name type="scientific">Biomphalaria glabrata</name>
    <name type="common">Bloodfluke planorb</name>
    <name type="synonym">Freshwater snail</name>
    <dbReference type="NCBI Taxonomy" id="6526"/>
    <lineage>
        <taxon>Eukaryota</taxon>
        <taxon>Metazoa</taxon>
        <taxon>Spiralia</taxon>
        <taxon>Lophotrochozoa</taxon>
        <taxon>Mollusca</taxon>
        <taxon>Gastropoda</taxon>
        <taxon>Heterobranchia</taxon>
        <taxon>Euthyneura</taxon>
        <taxon>Panpulmonata</taxon>
        <taxon>Hygrophila</taxon>
        <taxon>Lymnaeoidea</taxon>
        <taxon>Planorbidae</taxon>
        <taxon>Biomphalaria</taxon>
    </lineage>
</organism>
<evidence type="ECO:0000256" key="2">
    <source>
        <dbReference type="ARBA" id="ARBA00022723"/>
    </source>
</evidence>
<feature type="domain" description="C2H2-type" evidence="11">
    <location>
        <begin position="497"/>
        <end position="524"/>
    </location>
</feature>
<feature type="domain" description="C2H2-type" evidence="11">
    <location>
        <begin position="223"/>
        <end position="252"/>
    </location>
</feature>
<evidence type="ECO:0000256" key="7">
    <source>
        <dbReference type="ARBA" id="ARBA00023163"/>
    </source>
</evidence>
<keyword evidence="8" id="KW-0539">Nucleus</keyword>
<dbReference type="GeneID" id="106072644"/>
<feature type="region of interest" description="Disordered" evidence="10">
    <location>
        <begin position="946"/>
        <end position="986"/>
    </location>
</feature>
<gene>
    <name evidence="13" type="primary">LOC106072644</name>
</gene>
<feature type="domain" description="C2H2-type" evidence="11">
    <location>
        <begin position="353"/>
        <end position="381"/>
    </location>
</feature>
<protein>
    <submittedName>
        <fullName evidence="13">Uncharacterized protein LOC106072644</fullName>
    </submittedName>
</protein>
<dbReference type="GO" id="GO:0003677">
    <property type="term" value="F:DNA binding"/>
    <property type="evidence" value="ECO:0007669"/>
    <property type="project" value="UniProtKB-KW"/>
</dbReference>
<dbReference type="PANTHER" id="PTHR24394:SF48">
    <property type="entry name" value="ZINC FINGER PROTEIN 771"/>
    <property type="match status" value="1"/>
</dbReference>
<evidence type="ECO:0000256" key="10">
    <source>
        <dbReference type="SAM" id="MobiDB-lite"/>
    </source>
</evidence>
<dbReference type="PROSITE" id="PS00028">
    <property type="entry name" value="ZINC_FINGER_C2H2_1"/>
    <property type="match status" value="8"/>
</dbReference>
<keyword evidence="4 9" id="KW-0863">Zinc-finger</keyword>
<dbReference type="Gene3D" id="3.30.160.60">
    <property type="entry name" value="Classic Zinc Finger"/>
    <property type="match status" value="5"/>
</dbReference>
<evidence type="ECO:0000256" key="5">
    <source>
        <dbReference type="ARBA" id="ARBA00022833"/>
    </source>
</evidence>
<keyword evidence="2" id="KW-0479">Metal-binding</keyword>
<dbReference type="GO" id="GO:0005634">
    <property type="term" value="C:nucleus"/>
    <property type="evidence" value="ECO:0007669"/>
    <property type="project" value="UniProtKB-SubCell"/>
</dbReference>
<dbReference type="RefSeq" id="XP_055863015.1">
    <property type="nucleotide sequence ID" value="XM_056007040.1"/>
</dbReference>
<reference evidence="13" key="1">
    <citation type="submission" date="2025-08" db="UniProtKB">
        <authorList>
            <consortium name="RefSeq"/>
        </authorList>
    </citation>
    <scope>IDENTIFICATION</scope>
</reference>
<evidence type="ECO:0000313" key="12">
    <source>
        <dbReference type="Proteomes" id="UP001165740"/>
    </source>
</evidence>
<evidence type="ECO:0000256" key="1">
    <source>
        <dbReference type="ARBA" id="ARBA00004123"/>
    </source>
</evidence>
<feature type="compositionally biased region" description="Basic and acidic residues" evidence="10">
    <location>
        <begin position="47"/>
        <end position="62"/>
    </location>
</feature>
<dbReference type="OMA" id="CEMAYLA"/>
<feature type="domain" description="C2H2-type" evidence="11">
    <location>
        <begin position="396"/>
        <end position="419"/>
    </location>
</feature>
<feature type="compositionally biased region" description="Basic and acidic residues" evidence="10">
    <location>
        <begin position="1"/>
        <end position="10"/>
    </location>
</feature>
<evidence type="ECO:0000256" key="4">
    <source>
        <dbReference type="ARBA" id="ARBA00022771"/>
    </source>
</evidence>
<dbReference type="InterPro" id="IPR036236">
    <property type="entry name" value="Znf_C2H2_sf"/>
</dbReference>
<dbReference type="OrthoDB" id="6077919at2759"/>
<feature type="domain" description="C2H2-type" evidence="11">
    <location>
        <begin position="113"/>
        <end position="140"/>
    </location>
</feature>
<dbReference type="FunFam" id="3.30.160.60:FF:000446">
    <property type="entry name" value="Zinc finger protein"/>
    <property type="match status" value="1"/>
</dbReference>
<keyword evidence="5" id="KW-0862">Zinc</keyword>
<feature type="domain" description="C2H2-type" evidence="11">
    <location>
        <begin position="85"/>
        <end position="112"/>
    </location>
</feature>
<accession>A0A9W2YJZ2</accession>
<dbReference type="InterPro" id="IPR013087">
    <property type="entry name" value="Znf_C2H2_type"/>
</dbReference>